<organism evidence="5 6">
    <name type="scientific">Tripterygium wilfordii</name>
    <name type="common">Thunder God vine</name>
    <dbReference type="NCBI Taxonomy" id="458696"/>
    <lineage>
        <taxon>Eukaryota</taxon>
        <taxon>Viridiplantae</taxon>
        <taxon>Streptophyta</taxon>
        <taxon>Embryophyta</taxon>
        <taxon>Tracheophyta</taxon>
        <taxon>Spermatophyta</taxon>
        <taxon>Magnoliopsida</taxon>
        <taxon>eudicotyledons</taxon>
        <taxon>Gunneridae</taxon>
        <taxon>Pentapetalae</taxon>
        <taxon>rosids</taxon>
        <taxon>fabids</taxon>
        <taxon>Celastrales</taxon>
        <taxon>Celastraceae</taxon>
        <taxon>Tripterygium</taxon>
    </lineage>
</organism>
<feature type="domain" description="DUF7648" evidence="4">
    <location>
        <begin position="523"/>
        <end position="585"/>
    </location>
</feature>
<dbReference type="FunCoup" id="A0A7J7C6N9">
    <property type="interactions" value="2968"/>
</dbReference>
<name>A0A7J7C6N9_TRIWF</name>
<feature type="compositionally biased region" description="Low complexity" evidence="3">
    <location>
        <begin position="669"/>
        <end position="678"/>
    </location>
</feature>
<feature type="compositionally biased region" description="Polar residues" evidence="3">
    <location>
        <begin position="384"/>
        <end position="393"/>
    </location>
</feature>
<feature type="compositionally biased region" description="Low complexity" evidence="3">
    <location>
        <begin position="246"/>
        <end position="261"/>
    </location>
</feature>
<sequence length="705" mass="77005">MIGNVDGTVVGPDGSTVKPCVEDVAIAAQEWNCKQVYQIPNGDMSTSSFEPHIIVKEDFDDMENTGLSCDHTSETSKENIVGATGPKSNDPKVIDTDRTSEAFNDSLTDKADEFAGDPCRLTQELENSEGSMALQNCPSDPKQVSVYAEEVSKSVGTLSTSPALPSQHKVVVCVGKPSSASSIAVISRTSTSENSRPADTHNCNPISKQRVSDCNIGSKKNCSASDIGDEVRRDISRKSEKERSRSSLSCSSKASHSSKISHVPVPKQIETKDNFVHLSKTSLPQSIALTSVSGETGGSPQVQCASHEQNKISTSGSSQRGDRYNHSNPQPSSKMNHVPPMHPSVPSNSNAGLSDEELALRLHQELNSSPRVPRPRVRHAGSLPQLSSPTATSMLIKRTSSSGGKDHSSVSRRKYKDTSKDGFRRSHELEHDARKADRGPSSPDQRKDMGYAAESSSKREDIGSQARLHSVKKNFPSSSGATANSGPSSFAGANDHHASSMHNSPRNFSDEDTGTIRDPVHRTLPGLINEIMSKGRRMTYDELCNAVLPHWHNLRKHNGERYAYSTPSQAVLDCLRNRQEWAQLVDRGPKTNPSRRRRKFDAEYSEDNEYGKGRSVNELDSRGFESQRDEFPKGKRKARKRRRLALQGRGVKDLRKRQKVDMPSDDDIGSFSNSSEESNFSEDEIEGGARKVGTEASASSDEGTT</sequence>
<dbReference type="InterPro" id="IPR056065">
    <property type="entry name" value="DUF7648"/>
</dbReference>
<feature type="compositionally biased region" description="Polar residues" evidence="3">
    <location>
        <begin position="185"/>
        <end position="209"/>
    </location>
</feature>
<accession>A0A7J7C6N9</accession>
<dbReference type="PANTHER" id="PTHR14571:SF9">
    <property type="entry name" value="HISTONE-LYSINE N-METHYLTRANSFERASE SET-26-RELATED"/>
    <property type="match status" value="1"/>
</dbReference>
<feature type="region of interest" description="Disordered" evidence="3">
    <location>
        <begin position="290"/>
        <end position="352"/>
    </location>
</feature>
<feature type="compositionally biased region" description="Polar residues" evidence="3">
    <location>
        <begin position="475"/>
        <end position="488"/>
    </location>
</feature>
<feature type="compositionally biased region" description="Basic residues" evidence="3">
    <location>
        <begin position="634"/>
        <end position="644"/>
    </location>
</feature>
<dbReference type="AlphaFoldDB" id="A0A7J7C6N9"/>
<feature type="region of interest" description="Disordered" evidence="3">
    <location>
        <begin position="586"/>
        <end position="705"/>
    </location>
</feature>
<gene>
    <name evidence="5" type="ORF">HS088_TW20G00154</name>
</gene>
<feature type="compositionally biased region" description="Basic and acidic residues" evidence="3">
    <location>
        <begin position="229"/>
        <end position="245"/>
    </location>
</feature>
<feature type="region of interest" description="Disordered" evidence="3">
    <location>
        <begin position="185"/>
        <end position="268"/>
    </location>
</feature>
<reference evidence="5 6" key="1">
    <citation type="journal article" date="2020" name="Nat. Commun.">
        <title>Genome of Tripterygium wilfordii and identification of cytochrome P450 involved in triptolide biosynthesis.</title>
        <authorList>
            <person name="Tu L."/>
            <person name="Su P."/>
            <person name="Zhang Z."/>
            <person name="Gao L."/>
            <person name="Wang J."/>
            <person name="Hu T."/>
            <person name="Zhou J."/>
            <person name="Zhang Y."/>
            <person name="Zhao Y."/>
            <person name="Liu Y."/>
            <person name="Song Y."/>
            <person name="Tong Y."/>
            <person name="Lu Y."/>
            <person name="Yang J."/>
            <person name="Xu C."/>
            <person name="Jia M."/>
            <person name="Peters R.J."/>
            <person name="Huang L."/>
            <person name="Gao W."/>
        </authorList>
    </citation>
    <scope>NUCLEOTIDE SEQUENCE [LARGE SCALE GENOMIC DNA]</scope>
    <source>
        <strain evidence="6">cv. XIE 37</strain>
        <tissue evidence="5">Leaf</tissue>
    </source>
</reference>
<protein>
    <recommendedName>
        <fullName evidence="4">DUF7648 domain-containing protein</fullName>
    </recommendedName>
</protein>
<comment type="caution">
    <text evidence="5">The sequence shown here is derived from an EMBL/GenBank/DDBJ whole genome shotgun (WGS) entry which is preliminary data.</text>
</comment>
<proteinExistence type="predicted"/>
<evidence type="ECO:0000313" key="5">
    <source>
        <dbReference type="EMBL" id="KAF5729790.1"/>
    </source>
</evidence>
<dbReference type="GO" id="GO:0005634">
    <property type="term" value="C:nucleus"/>
    <property type="evidence" value="ECO:0007669"/>
    <property type="project" value="UniProtKB-SubCell"/>
</dbReference>
<dbReference type="EMBL" id="JAAARO010000020">
    <property type="protein sequence ID" value="KAF5729790.1"/>
    <property type="molecule type" value="Genomic_DNA"/>
</dbReference>
<evidence type="ECO:0000256" key="2">
    <source>
        <dbReference type="ARBA" id="ARBA00023242"/>
    </source>
</evidence>
<feature type="compositionally biased region" description="Polar residues" evidence="3">
    <location>
        <begin position="326"/>
        <end position="335"/>
    </location>
</feature>
<evidence type="ECO:0000313" key="6">
    <source>
        <dbReference type="Proteomes" id="UP000593562"/>
    </source>
</evidence>
<evidence type="ECO:0000256" key="3">
    <source>
        <dbReference type="SAM" id="MobiDB-lite"/>
    </source>
</evidence>
<dbReference type="PANTHER" id="PTHR14571">
    <property type="entry name" value="HISTONE-LYSINE N-METHYLTRANSFERASE SET-26-RELATED"/>
    <property type="match status" value="1"/>
</dbReference>
<evidence type="ECO:0000259" key="4">
    <source>
        <dbReference type="Pfam" id="PF24659"/>
    </source>
</evidence>
<feature type="compositionally biased region" description="Polar residues" evidence="3">
    <location>
        <begin position="696"/>
        <end position="705"/>
    </location>
</feature>
<keyword evidence="2" id="KW-0539">Nucleus</keyword>
<dbReference type="InParanoid" id="A0A7J7C6N9"/>
<feature type="region of interest" description="Disordered" evidence="3">
    <location>
        <begin position="70"/>
        <end position="94"/>
    </location>
</feature>
<dbReference type="Pfam" id="PF24659">
    <property type="entry name" value="DUF7648"/>
    <property type="match status" value="1"/>
</dbReference>
<feature type="compositionally biased region" description="Basic and acidic residues" evidence="3">
    <location>
        <begin position="416"/>
        <end position="449"/>
    </location>
</feature>
<dbReference type="Proteomes" id="UP000593562">
    <property type="component" value="Unassembled WGS sequence"/>
</dbReference>
<feature type="region of interest" description="Disordered" evidence="3">
    <location>
        <begin position="367"/>
        <end position="520"/>
    </location>
</feature>
<feature type="compositionally biased region" description="Polar residues" evidence="3">
    <location>
        <begin position="290"/>
        <end position="319"/>
    </location>
</feature>
<comment type="subcellular location">
    <subcellularLocation>
        <location evidence="1">Nucleus</location>
    </subcellularLocation>
</comment>
<feature type="compositionally biased region" description="Basic and acidic residues" evidence="3">
    <location>
        <begin position="609"/>
        <end position="633"/>
    </location>
</feature>
<evidence type="ECO:0000256" key="1">
    <source>
        <dbReference type="ARBA" id="ARBA00004123"/>
    </source>
</evidence>
<keyword evidence="6" id="KW-1185">Reference proteome</keyword>